<organism evidence="3 4">
    <name type="scientific">Egibacter rhizosphaerae</name>
    <dbReference type="NCBI Taxonomy" id="1670831"/>
    <lineage>
        <taxon>Bacteria</taxon>
        <taxon>Bacillati</taxon>
        <taxon>Actinomycetota</taxon>
        <taxon>Nitriliruptoria</taxon>
        <taxon>Egibacterales</taxon>
        <taxon>Egibacteraceae</taxon>
        <taxon>Egibacter</taxon>
    </lineage>
</organism>
<feature type="transmembrane region" description="Helical" evidence="2">
    <location>
        <begin position="67"/>
        <end position="90"/>
    </location>
</feature>
<reference evidence="3 4" key="1">
    <citation type="submission" date="2019-01" db="EMBL/GenBank/DDBJ databases">
        <title>Egibacter rhizosphaerae EGI 80759T.</title>
        <authorList>
            <person name="Chen D.-D."/>
            <person name="Tian Y."/>
            <person name="Jiao J.-Y."/>
            <person name="Zhang X.-T."/>
            <person name="Zhang Y.-G."/>
            <person name="Zhang Y."/>
            <person name="Xiao M."/>
            <person name="Shu W.-S."/>
            <person name="Li W.-J."/>
        </authorList>
    </citation>
    <scope>NUCLEOTIDE SEQUENCE [LARGE SCALE GENOMIC DNA]</scope>
    <source>
        <strain evidence="3 4">EGI 80759</strain>
    </source>
</reference>
<keyword evidence="2" id="KW-0472">Membrane</keyword>
<sequence>MAPRERDEREPRRDAAAGPHDRLIGGVCPVVVRRVSRNCSMLSSTPRVRDGGGTHVHTFDTLTLRRLAAPLVGACLALLFTMATAGSAAASDAADDPISPAGDDGAEIDLAEEPDWGGAEICYVTDESTTCFESLREFAQHHAEHGEQRDRELEALVDDPEAVDEPGVAAASCPSGAYCLYSSTGFSGQQLVLSTSSGCQALSQWSFENRAQSWVNNRSGVVGNYRSAYSCSGAGFAANAFSSDSNMGIYRGRISRVDL</sequence>
<dbReference type="OrthoDB" id="3871708at2"/>
<evidence type="ECO:0000313" key="4">
    <source>
        <dbReference type="Proteomes" id="UP000291469"/>
    </source>
</evidence>
<proteinExistence type="predicted"/>
<evidence type="ECO:0008006" key="5">
    <source>
        <dbReference type="Google" id="ProtNLM"/>
    </source>
</evidence>
<evidence type="ECO:0000256" key="2">
    <source>
        <dbReference type="SAM" id="Phobius"/>
    </source>
</evidence>
<dbReference type="KEGG" id="erz:ER308_03480"/>
<keyword evidence="2" id="KW-1133">Transmembrane helix</keyword>
<gene>
    <name evidence="3" type="ORF">ER308_03480</name>
</gene>
<keyword evidence="2" id="KW-0812">Transmembrane</keyword>
<protein>
    <recommendedName>
        <fullName evidence="5">Peptidase inhibitor family I36 protein</fullName>
    </recommendedName>
</protein>
<keyword evidence="4" id="KW-1185">Reference proteome</keyword>
<dbReference type="Proteomes" id="UP000291469">
    <property type="component" value="Chromosome"/>
</dbReference>
<evidence type="ECO:0000256" key="1">
    <source>
        <dbReference type="SAM" id="MobiDB-lite"/>
    </source>
</evidence>
<evidence type="ECO:0000313" key="3">
    <source>
        <dbReference type="EMBL" id="QBI18706.1"/>
    </source>
</evidence>
<dbReference type="AlphaFoldDB" id="A0A411YBY7"/>
<dbReference type="Pfam" id="PF03995">
    <property type="entry name" value="Inhibitor_I36"/>
    <property type="match status" value="1"/>
</dbReference>
<dbReference type="EMBL" id="CP036402">
    <property type="protein sequence ID" value="QBI18706.1"/>
    <property type="molecule type" value="Genomic_DNA"/>
</dbReference>
<name>A0A411YBY7_9ACTN</name>
<accession>A0A411YBY7</accession>
<feature type="region of interest" description="Disordered" evidence="1">
    <location>
        <begin position="1"/>
        <end position="20"/>
    </location>
</feature>